<protein>
    <recommendedName>
        <fullName evidence="5">Heavy-metal chelation</fullName>
    </recommendedName>
</protein>
<keyword evidence="4" id="KW-1185">Reference proteome</keyword>
<dbReference type="Gene3D" id="3.30.390.100">
    <property type="match status" value="1"/>
</dbReference>
<dbReference type="Pfam" id="PF13938">
    <property type="entry name" value="DUF4213"/>
    <property type="match status" value="1"/>
</dbReference>
<dbReference type="STRING" id="1123380.SAMN02745199_0985"/>
<dbReference type="OrthoDB" id="42899at2"/>
<accession>A0A1M5SNS6</accession>
<dbReference type="Proteomes" id="UP000242592">
    <property type="component" value="Unassembled WGS sequence"/>
</dbReference>
<proteinExistence type="predicted"/>
<feature type="domain" description="DUF4213" evidence="2">
    <location>
        <begin position="11"/>
        <end position="103"/>
    </location>
</feature>
<dbReference type="Gene3D" id="3.40.50.11590">
    <property type="match status" value="1"/>
</dbReference>
<gene>
    <name evidence="3" type="ORF">SAMN02745199_0985</name>
</gene>
<dbReference type="AlphaFoldDB" id="A0A1M5SNS6"/>
<evidence type="ECO:0000313" key="4">
    <source>
        <dbReference type="Proteomes" id="UP000242592"/>
    </source>
</evidence>
<evidence type="ECO:0000259" key="2">
    <source>
        <dbReference type="Pfam" id="PF13938"/>
    </source>
</evidence>
<organism evidence="3 4">
    <name type="scientific">Thermosipho atlanticus DSM 15807</name>
    <dbReference type="NCBI Taxonomy" id="1123380"/>
    <lineage>
        <taxon>Bacteria</taxon>
        <taxon>Thermotogati</taxon>
        <taxon>Thermotogota</taxon>
        <taxon>Thermotogae</taxon>
        <taxon>Thermotogales</taxon>
        <taxon>Fervidobacteriaceae</taxon>
        <taxon>Thermosipho</taxon>
    </lineage>
</organism>
<evidence type="ECO:0008006" key="5">
    <source>
        <dbReference type="Google" id="ProtNLM"/>
    </source>
</evidence>
<feature type="domain" description="Putative heavy-metal chelation" evidence="1">
    <location>
        <begin position="121"/>
        <end position="246"/>
    </location>
</feature>
<dbReference type="InterPro" id="IPR025251">
    <property type="entry name" value="DUF4213"/>
</dbReference>
<dbReference type="Pfam" id="PF04016">
    <property type="entry name" value="DUF364"/>
    <property type="match status" value="1"/>
</dbReference>
<dbReference type="SUPFAM" id="SSF159713">
    <property type="entry name" value="Dhaf3308-like"/>
    <property type="match status" value="1"/>
</dbReference>
<dbReference type="RefSeq" id="WP_073072862.1">
    <property type="nucleotide sequence ID" value="NZ_FQXN01000003.1"/>
</dbReference>
<dbReference type="EMBL" id="FQXN01000003">
    <property type="protein sequence ID" value="SHH40197.1"/>
    <property type="molecule type" value="Genomic_DNA"/>
</dbReference>
<reference evidence="4" key="1">
    <citation type="submission" date="2016-11" db="EMBL/GenBank/DDBJ databases">
        <authorList>
            <person name="Varghese N."/>
            <person name="Submissions S."/>
        </authorList>
    </citation>
    <scope>NUCLEOTIDE SEQUENCE [LARGE SCALE GENOMIC DNA]</scope>
    <source>
        <strain evidence="4">DSM 15807</strain>
    </source>
</reference>
<sequence length="259" mass="28382">MSTITQKLFNEALKYVNGTTLEDFVIGVGLTAVKLSDGRAGVSYTNKGDTLGRCEEFYKCTGDTGNPQSKVKIGMKTEELLKIGLFSADPLLRSVAYAALNATFSVPEIKKMYKKGDISKFLGVSFEDIVGMIGEITPLINLWKPLVWDILIFDRNRKNEEVFPDWAVVDFLPKCTVVVITGSAVTNGSIDWVLKYVNTERIAIIGPSTPLTPNVFNVKILAGVEVVDPDKLFDLVSKGAGTKKIIAEKAVEKVVLIKE</sequence>
<name>A0A1M5SNS6_9BACT</name>
<evidence type="ECO:0000313" key="3">
    <source>
        <dbReference type="EMBL" id="SHH40197.1"/>
    </source>
</evidence>
<evidence type="ECO:0000259" key="1">
    <source>
        <dbReference type="Pfam" id="PF04016"/>
    </source>
</evidence>
<dbReference type="InterPro" id="IPR007161">
    <property type="entry name" value="DUF364"/>
</dbReference>